<dbReference type="AlphaFoldDB" id="A0A1C0A5P7"/>
<feature type="transmembrane region" description="Helical" evidence="1">
    <location>
        <begin position="29"/>
        <end position="47"/>
    </location>
</feature>
<accession>A0A1C0A5P7</accession>
<dbReference type="NCBIfam" id="TIGR03510">
    <property type="entry name" value="XapX"/>
    <property type="match status" value="1"/>
</dbReference>
<name>A0A1C0A5P7_9FIRM</name>
<gene>
    <name evidence="2" type="ORF">U472_14085</name>
</gene>
<sequence length="51" mass="5216">MNQVLISTLCGVLVGALFSFLKLPAPAPPNLAGVMGVVGVYLGLVLSKSLF</sequence>
<proteinExistence type="predicted"/>
<keyword evidence="1" id="KW-0812">Transmembrane</keyword>
<evidence type="ECO:0000313" key="3">
    <source>
        <dbReference type="Proteomes" id="UP000093514"/>
    </source>
</evidence>
<keyword evidence="3" id="KW-1185">Reference proteome</keyword>
<dbReference type="RefSeq" id="WP_068719384.1">
    <property type="nucleotide sequence ID" value="NZ_LWDV01000010.1"/>
</dbReference>
<dbReference type="EMBL" id="LWDV01000010">
    <property type="protein sequence ID" value="OCL25472.1"/>
    <property type="molecule type" value="Genomic_DNA"/>
</dbReference>
<protein>
    <submittedName>
        <fullName evidence="2">XapX domain-containing protein</fullName>
    </submittedName>
</protein>
<dbReference type="InterPro" id="IPR020017">
    <property type="entry name" value="XapX_domain"/>
</dbReference>
<dbReference type="Proteomes" id="UP000093514">
    <property type="component" value="Unassembled WGS sequence"/>
</dbReference>
<comment type="caution">
    <text evidence="2">The sequence shown here is derived from an EMBL/GenBank/DDBJ whole genome shotgun (WGS) entry which is preliminary data.</text>
</comment>
<reference evidence="3" key="1">
    <citation type="submission" date="2016-07" db="EMBL/GenBank/DDBJ databases">
        <authorList>
            <person name="Florea S."/>
            <person name="Webb J.S."/>
            <person name="Jaromczyk J."/>
            <person name="Schardl C.L."/>
        </authorList>
    </citation>
    <scope>NUCLEOTIDE SEQUENCE [LARGE SCALE GENOMIC DNA]</scope>
    <source>
        <strain evidence="3">Z6</strain>
    </source>
</reference>
<keyword evidence="1" id="KW-0472">Membrane</keyword>
<evidence type="ECO:0000313" key="2">
    <source>
        <dbReference type="EMBL" id="OCL25472.1"/>
    </source>
</evidence>
<keyword evidence="1" id="KW-1133">Transmembrane helix</keyword>
<organism evidence="2 3">
    <name type="scientific">Orenia metallireducens</name>
    <dbReference type="NCBI Taxonomy" id="1413210"/>
    <lineage>
        <taxon>Bacteria</taxon>
        <taxon>Bacillati</taxon>
        <taxon>Bacillota</taxon>
        <taxon>Clostridia</taxon>
        <taxon>Halanaerobiales</taxon>
        <taxon>Halobacteroidaceae</taxon>
        <taxon>Orenia</taxon>
    </lineage>
</organism>
<reference evidence="2 3" key="2">
    <citation type="submission" date="2016-08" db="EMBL/GenBank/DDBJ databases">
        <title>Orenia metallireducens sp. nov. strain Z6, a Novel Metal-reducing Firmicute from the Deep Subsurface.</title>
        <authorList>
            <person name="Maxim B.I."/>
            <person name="Kenneth K."/>
            <person name="Flynn T.M."/>
            <person name="Oloughlin E.J."/>
            <person name="Locke R.A."/>
            <person name="Weber J.R."/>
            <person name="Egan S.M."/>
            <person name="Mackie R.I."/>
            <person name="Cann I.K."/>
        </authorList>
    </citation>
    <scope>NUCLEOTIDE SEQUENCE [LARGE SCALE GENOMIC DNA]</scope>
    <source>
        <strain evidence="2 3">Z6</strain>
    </source>
</reference>
<evidence type="ECO:0000256" key="1">
    <source>
        <dbReference type="SAM" id="Phobius"/>
    </source>
</evidence>